<dbReference type="Proteomes" id="UP000033123">
    <property type="component" value="Chromosome"/>
</dbReference>
<dbReference type="EMBL" id="CP009508">
    <property type="protein sequence ID" value="AKB35038.1"/>
    <property type="molecule type" value="Genomic_DNA"/>
</dbReference>
<gene>
    <name evidence="1" type="ORF">MSSAC_0448</name>
</gene>
<evidence type="ECO:0000313" key="1">
    <source>
        <dbReference type="EMBL" id="AKB35038.1"/>
    </source>
</evidence>
<dbReference type="AlphaFoldDB" id="A0A0E3PK50"/>
<name>A0A0E3PK50_9EURY</name>
<reference evidence="1 2" key="1">
    <citation type="submission" date="2014-07" db="EMBL/GenBank/DDBJ databases">
        <title>Methanogenic archaea and the global carbon cycle.</title>
        <authorList>
            <person name="Henriksen J.R."/>
            <person name="Luke J."/>
            <person name="Reinhart S."/>
            <person name="Benedict M.N."/>
            <person name="Youngblut N.D."/>
            <person name="Metcalf M.E."/>
            <person name="Whitaker R.J."/>
            <person name="Metcalf W.W."/>
        </authorList>
    </citation>
    <scope>NUCLEOTIDE SEQUENCE [LARGE SCALE GENOMIC DNA]</scope>
    <source>
        <strain evidence="1 2">C2J</strain>
    </source>
</reference>
<organism evidence="1 2">
    <name type="scientific">Methanosarcina siciliae C2J</name>
    <dbReference type="NCBI Taxonomy" id="1434118"/>
    <lineage>
        <taxon>Archaea</taxon>
        <taxon>Methanobacteriati</taxon>
        <taxon>Methanobacteriota</taxon>
        <taxon>Stenosarchaea group</taxon>
        <taxon>Methanomicrobia</taxon>
        <taxon>Methanosarcinales</taxon>
        <taxon>Methanosarcinaceae</taxon>
        <taxon>Methanosarcina</taxon>
    </lineage>
</organism>
<sequence>MASLYCDIDENGIAIIPDDIISKDLCEMSLNLLKNRLNLVSSFENEISCKIDIDKLKKEDIENICKKIGFKKD</sequence>
<protein>
    <submittedName>
        <fullName evidence="1">Uncharacterized protein</fullName>
    </submittedName>
</protein>
<proteinExistence type="predicted"/>
<accession>A0A0E3PK50</accession>
<evidence type="ECO:0000313" key="2">
    <source>
        <dbReference type="Proteomes" id="UP000033123"/>
    </source>
</evidence>
<dbReference type="KEGG" id="msj:MSSAC_0448"/>
<dbReference type="HOGENOM" id="CLU_2695837_0_0_2"/>
<dbReference type="PATRIC" id="fig|1434118.4.peg.580"/>